<dbReference type="Gene3D" id="1.25.40.10">
    <property type="entry name" value="Tetratricopeptide repeat domain"/>
    <property type="match status" value="1"/>
</dbReference>
<feature type="region of interest" description="Disordered" evidence="1">
    <location>
        <begin position="24"/>
        <end position="54"/>
    </location>
</feature>
<keyword evidence="2" id="KW-0732">Signal</keyword>
<evidence type="ECO:0000313" key="3">
    <source>
        <dbReference type="EMBL" id="MCF0263748.1"/>
    </source>
</evidence>
<dbReference type="AlphaFoldDB" id="A0A8X8GF42"/>
<dbReference type="Proteomes" id="UP000887320">
    <property type="component" value="Unassembled WGS sequence"/>
</dbReference>
<feature type="signal peptide" evidence="2">
    <location>
        <begin position="1"/>
        <end position="21"/>
    </location>
</feature>
<dbReference type="SUPFAM" id="SSF48452">
    <property type="entry name" value="TPR-like"/>
    <property type="match status" value="1"/>
</dbReference>
<name>A0A8X8GF42_ACIGI</name>
<dbReference type="RefSeq" id="WP_004820161.1">
    <property type="nucleotide sequence ID" value="NZ_BKPA01000028.1"/>
</dbReference>
<feature type="chain" id="PRO_5036503236" evidence="2">
    <location>
        <begin position="22"/>
        <end position="194"/>
    </location>
</feature>
<accession>A0A8X8GF42</accession>
<gene>
    <name evidence="3" type="ORF">KW868_04610</name>
</gene>
<feature type="compositionally biased region" description="Basic and acidic residues" evidence="1">
    <location>
        <begin position="35"/>
        <end position="50"/>
    </location>
</feature>
<reference evidence="3" key="1">
    <citation type="submission" date="2021-07" db="EMBL/GenBank/DDBJ databases">
        <authorList>
            <person name="Fernandez M."/>
            <person name="Pereira P."/>
            <person name="Torres Tejerizo G.A."/>
            <person name="Gonzalez P."/>
            <person name="Agostini E."/>
        </authorList>
    </citation>
    <scope>NUCLEOTIDE SEQUENCE</scope>
    <source>
        <strain evidence="3">SFC 500-1A</strain>
    </source>
</reference>
<organism evidence="3 4">
    <name type="scientific">Acinetobacter guillouiae</name>
    <name type="common">Acinetobacter genomosp. 11</name>
    <dbReference type="NCBI Taxonomy" id="106649"/>
    <lineage>
        <taxon>Bacteria</taxon>
        <taxon>Pseudomonadati</taxon>
        <taxon>Pseudomonadota</taxon>
        <taxon>Gammaproteobacteria</taxon>
        <taxon>Moraxellales</taxon>
        <taxon>Moraxellaceae</taxon>
        <taxon>Acinetobacter</taxon>
    </lineage>
</organism>
<proteinExistence type="predicted"/>
<evidence type="ECO:0000313" key="4">
    <source>
        <dbReference type="Proteomes" id="UP000887320"/>
    </source>
</evidence>
<dbReference type="InterPro" id="IPR011990">
    <property type="entry name" value="TPR-like_helical_dom_sf"/>
</dbReference>
<evidence type="ECO:0000256" key="1">
    <source>
        <dbReference type="SAM" id="MobiDB-lite"/>
    </source>
</evidence>
<evidence type="ECO:0000256" key="2">
    <source>
        <dbReference type="SAM" id="SignalP"/>
    </source>
</evidence>
<comment type="caution">
    <text evidence="3">The sequence shown here is derived from an EMBL/GenBank/DDBJ whole genome shotgun (WGS) entry which is preliminary data.</text>
</comment>
<dbReference type="EMBL" id="JAHWXT010000001">
    <property type="protein sequence ID" value="MCF0263748.1"/>
    <property type="molecule type" value="Genomic_DNA"/>
</dbReference>
<dbReference type="PROSITE" id="PS51257">
    <property type="entry name" value="PROKAR_LIPOPROTEIN"/>
    <property type="match status" value="1"/>
</dbReference>
<sequence>MKRNVSTIAYILSLSGILTLAGCQTTPQQNSKPSKSVEKPKSEQPDHRVATPDGVKITPYERPEIKREKVPVVIAPQSKPQTQKFEDGENIPAFKQLIQQTQTAYQKGQWDEAERYAIHAQRIAPQSAQVFSYLAQIANQKKQYANAESLARRGLSYAQSPSQKKTFWNVILQAAQQLKNQQTIAEAQKQLQRL</sequence>
<protein>
    <submittedName>
        <fullName evidence="3">Tetratricopeptide repeat protein</fullName>
    </submittedName>
</protein>